<protein>
    <recommendedName>
        <fullName evidence="2">F-box domain-containing protein</fullName>
    </recommendedName>
</protein>
<evidence type="ECO:0000259" key="2">
    <source>
        <dbReference type="PROSITE" id="PS50181"/>
    </source>
</evidence>
<feature type="compositionally biased region" description="Basic and acidic residues" evidence="1">
    <location>
        <begin position="146"/>
        <end position="162"/>
    </location>
</feature>
<dbReference type="Pfam" id="PF00462">
    <property type="entry name" value="Glutaredoxin"/>
    <property type="match status" value="1"/>
</dbReference>
<dbReference type="InterPro" id="IPR002109">
    <property type="entry name" value="Glutaredoxin"/>
</dbReference>
<reference evidence="3" key="2">
    <citation type="submission" date="2021-03" db="UniProtKB">
        <authorList>
            <consortium name="EnsemblPlants"/>
        </authorList>
    </citation>
    <scope>IDENTIFICATION</scope>
</reference>
<dbReference type="Pfam" id="PF03478">
    <property type="entry name" value="Beta-prop_KIB1-4"/>
    <property type="match status" value="1"/>
</dbReference>
<sequence>MGCVSSKLLKKNLKQELLFGSGDLPNHVVSLKSSTLGVLKLDQNQNLNKTQVVFPSSSNFQAIKKKENNNEGKLEQKKVEIGTKVGVFGSKRLQSQEELEVINTWELMEDLEGEGEDEGLASKPGFRGERSPFKRLVTSQLSSPKEVNKLGGKENRGIDNTKKQQCYTTPRSGGLKSWKFSSNSTNKIRKASSMDSPRRSNSGVSSSRRKSLSPLFDPELIDSLEKELSLEKEEQIKEMVCSKEVKTVSKNKYFSRNNKNSSSTLLKGYPEKCPPGGEDCVVLYTTTLRGIRKTFEDCNVVRSVVESYNIRVIERDVSMDSGFKEELRKMMGTKEVKVPIVLVKGRIIGGAEEVVRLDEEGKLEGLLEGIATASIGCQGCGGIRLSAAIRDDRKTSVEVKQDTQELPSWSDLPAELLELILSHLTLRENIRFSAVCKRWHSIAVSVRLVNQPPWIMYFPKFGDLYEFYDPLSRKTYSIELAELSGSRVCYTKGGWLLLYRPRTHRLFFFNPFSRELIKLPRFEITCQIVAFSCDPTSPNCVVFTVKHVSPTVVAISTCHPGATEWTTANYQNRLPFVSSIWNKLVFSDGQFYCLSLTGWLGVFDPKELTWNVLVVPPPRCPENFFTKNWWKGKFLAEHNGDILVIYTCCSDYPIIFKLDQTNMVWEEVKTLDGITLFASFLSSHSRTDLPGIMRNSVYFSKVRFYGKRCISYSLKDCRYYPRKQFHDWGEQDPFESIWIDPPQDLSIFM</sequence>
<reference evidence="3" key="1">
    <citation type="journal article" date="2017" name="Nature">
        <title>The genome of Chenopodium quinoa.</title>
        <authorList>
            <person name="Jarvis D.E."/>
            <person name="Ho Y.S."/>
            <person name="Lightfoot D.J."/>
            <person name="Schmoeckel S.M."/>
            <person name="Li B."/>
            <person name="Borm T.J.A."/>
            <person name="Ohyanagi H."/>
            <person name="Mineta K."/>
            <person name="Michell C.T."/>
            <person name="Saber N."/>
            <person name="Kharbatia N.M."/>
            <person name="Rupper R.R."/>
            <person name="Sharp A.R."/>
            <person name="Dally N."/>
            <person name="Boughton B.A."/>
            <person name="Woo Y.H."/>
            <person name="Gao G."/>
            <person name="Schijlen E.G.W.M."/>
            <person name="Guo X."/>
            <person name="Momin A.A."/>
            <person name="Negrao S."/>
            <person name="Al-Babili S."/>
            <person name="Gehring C."/>
            <person name="Roessner U."/>
            <person name="Jung C."/>
            <person name="Murphy K."/>
            <person name="Arold S.T."/>
            <person name="Gojobori T."/>
            <person name="van der Linden C.G."/>
            <person name="van Loo E.N."/>
            <person name="Jellen E.N."/>
            <person name="Maughan P.J."/>
            <person name="Tester M."/>
        </authorList>
    </citation>
    <scope>NUCLEOTIDE SEQUENCE [LARGE SCALE GENOMIC DNA]</scope>
    <source>
        <strain evidence="3">cv. PI 614886</strain>
    </source>
</reference>
<organism evidence="3 4">
    <name type="scientific">Chenopodium quinoa</name>
    <name type="common">Quinoa</name>
    <dbReference type="NCBI Taxonomy" id="63459"/>
    <lineage>
        <taxon>Eukaryota</taxon>
        <taxon>Viridiplantae</taxon>
        <taxon>Streptophyta</taxon>
        <taxon>Embryophyta</taxon>
        <taxon>Tracheophyta</taxon>
        <taxon>Spermatophyta</taxon>
        <taxon>Magnoliopsida</taxon>
        <taxon>eudicotyledons</taxon>
        <taxon>Gunneridae</taxon>
        <taxon>Pentapetalae</taxon>
        <taxon>Caryophyllales</taxon>
        <taxon>Chenopodiaceae</taxon>
        <taxon>Chenopodioideae</taxon>
        <taxon>Atripliceae</taxon>
        <taxon>Chenopodium</taxon>
    </lineage>
</organism>
<dbReference type="InterPro" id="IPR036249">
    <property type="entry name" value="Thioredoxin-like_sf"/>
</dbReference>
<dbReference type="EnsemblPlants" id="AUR62006191-RA">
    <property type="protein sequence ID" value="AUR62006191-RA:cds"/>
    <property type="gene ID" value="AUR62006191"/>
</dbReference>
<dbReference type="Gene3D" id="1.20.1280.50">
    <property type="match status" value="1"/>
</dbReference>
<dbReference type="Proteomes" id="UP000596660">
    <property type="component" value="Unplaced"/>
</dbReference>
<name>A0A803L2V2_CHEQI</name>
<dbReference type="InterPro" id="IPR036047">
    <property type="entry name" value="F-box-like_dom_sf"/>
</dbReference>
<dbReference type="CDD" id="cd09917">
    <property type="entry name" value="F-box_SF"/>
    <property type="match status" value="1"/>
</dbReference>
<dbReference type="PROSITE" id="PS51354">
    <property type="entry name" value="GLUTAREDOXIN_2"/>
    <property type="match status" value="1"/>
</dbReference>
<proteinExistence type="predicted"/>
<dbReference type="InterPro" id="IPR001810">
    <property type="entry name" value="F-box_dom"/>
</dbReference>
<feature type="domain" description="F-box" evidence="2">
    <location>
        <begin position="406"/>
        <end position="457"/>
    </location>
</feature>
<dbReference type="PANTHER" id="PTHR45669:SF12">
    <property type="entry name" value="EMB|CAB85507.1"/>
    <property type="match status" value="1"/>
</dbReference>
<dbReference type="SUPFAM" id="SSF81383">
    <property type="entry name" value="F-box domain"/>
    <property type="match status" value="1"/>
</dbReference>
<evidence type="ECO:0000256" key="1">
    <source>
        <dbReference type="SAM" id="MobiDB-lite"/>
    </source>
</evidence>
<evidence type="ECO:0000313" key="4">
    <source>
        <dbReference type="Proteomes" id="UP000596660"/>
    </source>
</evidence>
<dbReference type="PANTHER" id="PTHR45669">
    <property type="entry name" value="GLUTAREDOXIN DOMAIN-CONTAINING CYSTEINE-RICH PROTEIN CG12206-RELATED"/>
    <property type="match status" value="1"/>
</dbReference>
<keyword evidence="4" id="KW-1185">Reference proteome</keyword>
<dbReference type="Gene3D" id="3.40.30.10">
    <property type="entry name" value="Glutaredoxin"/>
    <property type="match status" value="1"/>
</dbReference>
<dbReference type="Pfam" id="PF00646">
    <property type="entry name" value="F-box"/>
    <property type="match status" value="1"/>
</dbReference>
<dbReference type="PROSITE" id="PS50181">
    <property type="entry name" value="FBOX"/>
    <property type="match status" value="1"/>
</dbReference>
<dbReference type="SMART" id="SM00256">
    <property type="entry name" value="FBOX"/>
    <property type="match status" value="1"/>
</dbReference>
<dbReference type="SUPFAM" id="SSF52833">
    <property type="entry name" value="Thioredoxin-like"/>
    <property type="match status" value="1"/>
</dbReference>
<evidence type="ECO:0000313" key="3">
    <source>
        <dbReference type="EnsemblPlants" id="AUR62006191-RA:cds"/>
    </source>
</evidence>
<dbReference type="InterPro" id="IPR005174">
    <property type="entry name" value="KIB1-4_b-propeller"/>
</dbReference>
<dbReference type="Gramene" id="AUR62006191-RA">
    <property type="protein sequence ID" value="AUR62006191-RA:cds"/>
    <property type="gene ID" value="AUR62006191"/>
</dbReference>
<accession>A0A803L2V2</accession>
<feature type="region of interest" description="Disordered" evidence="1">
    <location>
        <begin position="113"/>
        <end position="211"/>
    </location>
</feature>
<dbReference type="AlphaFoldDB" id="A0A803L2V2"/>